<reference evidence="9 10" key="1">
    <citation type="journal article" date="2018" name="Mol. Genet. Genomics">
        <title>The red deer Cervus elaphus genome CerEla1.0: sequencing, annotating, genes, and chromosomes.</title>
        <authorList>
            <person name="Bana N.A."/>
            <person name="Nyiri A."/>
            <person name="Nagy J."/>
            <person name="Frank K."/>
            <person name="Nagy T."/>
            <person name="Steger V."/>
            <person name="Schiller M."/>
            <person name="Lakatos P."/>
            <person name="Sugar L."/>
            <person name="Horn P."/>
            <person name="Barta E."/>
            <person name="Orosz L."/>
        </authorList>
    </citation>
    <scope>NUCLEOTIDE SEQUENCE [LARGE SCALE GENOMIC DNA]</scope>
    <source>
        <strain evidence="9">Hungarian</strain>
    </source>
</reference>
<dbReference type="GO" id="GO:0006355">
    <property type="term" value="P:regulation of DNA-templated transcription"/>
    <property type="evidence" value="ECO:0007669"/>
    <property type="project" value="TreeGrafter"/>
</dbReference>
<feature type="region of interest" description="Disordered" evidence="8">
    <location>
        <begin position="152"/>
        <end position="175"/>
    </location>
</feature>
<keyword evidence="10" id="KW-1185">Reference proteome</keyword>
<feature type="compositionally biased region" description="Basic and acidic residues" evidence="8">
    <location>
        <begin position="57"/>
        <end position="75"/>
    </location>
</feature>
<dbReference type="EMBL" id="MKHE01000022">
    <property type="protein sequence ID" value="OWK03770.1"/>
    <property type="molecule type" value="Genomic_DNA"/>
</dbReference>
<keyword evidence="3" id="KW-0805">Transcription regulation</keyword>
<dbReference type="PANTHER" id="PTHR21051">
    <property type="entry name" value="CAMP-RESPONSIVE ELEMENT-BINDING PROTEIN-LIKE 2"/>
    <property type="match status" value="1"/>
</dbReference>
<dbReference type="GO" id="GO:0003677">
    <property type="term" value="F:DNA binding"/>
    <property type="evidence" value="ECO:0007669"/>
    <property type="project" value="UniProtKB-KW"/>
</dbReference>
<keyword evidence="7" id="KW-0539">Nucleus</keyword>
<dbReference type="AlphaFoldDB" id="A0A212CCQ3"/>
<dbReference type="Proteomes" id="UP000242450">
    <property type="component" value="Chromosome 22"/>
</dbReference>
<feature type="region of interest" description="Disordered" evidence="8">
    <location>
        <begin position="103"/>
        <end position="129"/>
    </location>
</feature>
<evidence type="ECO:0000256" key="5">
    <source>
        <dbReference type="ARBA" id="ARBA00023159"/>
    </source>
</evidence>
<comment type="caution">
    <text evidence="9">The sequence shown here is derived from an EMBL/GenBank/DDBJ whole genome shotgun (WGS) entry which is preliminary data.</text>
</comment>
<sequence>MDDSKYKQWCMAMDQGKIPSEIKALLTGEEQSKSQQNASRHVKAGKTEANSNSCEYDVQHQEPRNPATAKEKWVDDGVEPVYADGQEHVDLDTRGEILKVAHGPAHGTAQGPAAGGELQQDKRRAGHADQKVSACQGDHKVIGGGLSPPAAVDDQTHQGIAKDRKQPQGPEEDAGCGHFARVRSILWICPVAPPAVLWGELRQVLARQRGGRLCAAVVVKRHQQCRNNQSKTLQMKLKITTTTTTTDVLWGPSSIPSSCSFITRYRLALGQETCLNNDHVILFTKSSFAY</sequence>
<dbReference type="OrthoDB" id="5984119at2759"/>
<evidence type="ECO:0000256" key="6">
    <source>
        <dbReference type="ARBA" id="ARBA00023163"/>
    </source>
</evidence>
<evidence type="ECO:0000256" key="2">
    <source>
        <dbReference type="ARBA" id="ARBA00009050"/>
    </source>
</evidence>
<feature type="compositionally biased region" description="Basic and acidic residues" evidence="8">
    <location>
        <begin position="119"/>
        <end position="129"/>
    </location>
</feature>
<evidence type="ECO:0000256" key="3">
    <source>
        <dbReference type="ARBA" id="ARBA00023015"/>
    </source>
</evidence>
<organism evidence="9 10">
    <name type="scientific">Cervus elaphus hippelaphus</name>
    <name type="common">European red deer</name>
    <dbReference type="NCBI Taxonomy" id="46360"/>
    <lineage>
        <taxon>Eukaryota</taxon>
        <taxon>Metazoa</taxon>
        <taxon>Chordata</taxon>
        <taxon>Craniata</taxon>
        <taxon>Vertebrata</taxon>
        <taxon>Euteleostomi</taxon>
        <taxon>Mammalia</taxon>
        <taxon>Eutheria</taxon>
        <taxon>Laurasiatheria</taxon>
        <taxon>Artiodactyla</taxon>
        <taxon>Ruminantia</taxon>
        <taxon>Pecora</taxon>
        <taxon>Cervidae</taxon>
        <taxon>Cervinae</taxon>
        <taxon>Cervus</taxon>
    </lineage>
</organism>
<evidence type="ECO:0000313" key="9">
    <source>
        <dbReference type="EMBL" id="OWK03770.1"/>
    </source>
</evidence>
<keyword evidence="6" id="KW-0804">Transcription</keyword>
<protein>
    <submittedName>
        <fullName evidence="9">CREBL2</fullName>
    </submittedName>
</protein>
<keyword evidence="4" id="KW-0238">DNA-binding</keyword>
<dbReference type="InterPro" id="IPR039250">
    <property type="entry name" value="CREBL2/REPTOR-BP"/>
</dbReference>
<evidence type="ECO:0000256" key="8">
    <source>
        <dbReference type="SAM" id="MobiDB-lite"/>
    </source>
</evidence>
<feature type="compositionally biased region" description="Basic and acidic residues" evidence="8">
    <location>
        <begin position="154"/>
        <end position="166"/>
    </location>
</feature>
<accession>A0A212CCQ3</accession>
<dbReference type="PANTHER" id="PTHR21051:SF4">
    <property type="entry name" value="CAMP-RESPONSIVE ELEMENT-BINDING PROTEIN-LIKE 2"/>
    <property type="match status" value="1"/>
</dbReference>
<feature type="region of interest" description="Disordered" evidence="8">
    <location>
        <begin position="26"/>
        <end position="75"/>
    </location>
</feature>
<evidence type="ECO:0000256" key="1">
    <source>
        <dbReference type="ARBA" id="ARBA00004123"/>
    </source>
</evidence>
<keyword evidence="5" id="KW-0010">Activator</keyword>
<evidence type="ECO:0000313" key="10">
    <source>
        <dbReference type="Proteomes" id="UP000242450"/>
    </source>
</evidence>
<comment type="subcellular location">
    <subcellularLocation>
        <location evidence="1">Nucleus</location>
    </subcellularLocation>
</comment>
<gene>
    <name evidence="9" type="ORF">Celaphus_00014010</name>
</gene>
<proteinExistence type="inferred from homology"/>
<name>A0A212CCQ3_CEREH</name>
<evidence type="ECO:0000256" key="4">
    <source>
        <dbReference type="ARBA" id="ARBA00023125"/>
    </source>
</evidence>
<evidence type="ECO:0000256" key="7">
    <source>
        <dbReference type="ARBA" id="ARBA00023242"/>
    </source>
</evidence>
<comment type="similarity">
    <text evidence="2">Belongs to the bZIP family. ATF subfamily.</text>
</comment>
<dbReference type="GO" id="GO:0005634">
    <property type="term" value="C:nucleus"/>
    <property type="evidence" value="ECO:0007669"/>
    <property type="project" value="UniProtKB-SubCell"/>
</dbReference>